<comment type="subcellular location">
    <subcellularLocation>
        <location evidence="1">Membrane</location>
        <topology evidence="1">Multi-pass membrane protein</topology>
    </subcellularLocation>
</comment>
<dbReference type="AlphaFoldDB" id="H3HCT0"/>
<evidence type="ECO:0000256" key="3">
    <source>
        <dbReference type="ARBA" id="ARBA00022692"/>
    </source>
</evidence>
<feature type="transmembrane region" description="Helical" evidence="7">
    <location>
        <begin position="18"/>
        <end position="37"/>
    </location>
</feature>
<evidence type="ECO:0000256" key="4">
    <source>
        <dbReference type="ARBA" id="ARBA00022989"/>
    </source>
</evidence>
<keyword evidence="3 7" id="KW-0812">Transmembrane</keyword>
<evidence type="ECO:0000256" key="7">
    <source>
        <dbReference type="SAM" id="Phobius"/>
    </source>
</evidence>
<feature type="region of interest" description="Disordered" evidence="6">
    <location>
        <begin position="588"/>
        <end position="607"/>
    </location>
</feature>
<dbReference type="EMBL" id="DS566040">
    <property type="status" value="NOT_ANNOTATED_CDS"/>
    <property type="molecule type" value="Genomic_DNA"/>
</dbReference>
<keyword evidence="4 7" id="KW-1133">Transmembrane helix</keyword>
<feature type="transmembrane region" description="Helical" evidence="7">
    <location>
        <begin position="128"/>
        <end position="150"/>
    </location>
</feature>
<dbReference type="OMA" id="PFHERQH"/>
<dbReference type="InterPro" id="IPR005016">
    <property type="entry name" value="TDE1/TMS"/>
</dbReference>
<proteinExistence type="inferred from homology"/>
<sequence>MPTTTPALFKIEINWLRGLYIALFFCNAIFATMFKTIGRGLLSLFGTFSDCDQTDNTSCQGNQMVFRASFSISMFFLLRALLSRFGWVQPRARAIKILVWIELPVFIALLVGSFYIPNAFFDGYVTFTRIASGFFIFFQIFSIVSVSYGIERAEKATAQGEGLCAGSVCLWKTTFFSVCAGSLVAVGAGIAYLYIRYGDCSLGVAFTTITSVAAGLLIIVCVSNWMEVGLLPPCAISAYLVLMCWQALVSNPDKTSPSPEDEQSANTDSVIVNAMIAAFAMTWTSWRTSSAATKLLPSQPTGELVHEPWQFYSMMCLAGLYMAMVLTDWDSANGSFNNVSMWVKIVAQWSRKETEAADTSSAAPMDATPQIDDANDAQDVDASNVASDVAMETVELDKSGRDSDAAVGALDASEKELPDASNDVTMEQKPAAEQTLKCCECDRVENASRGDELRVCAGCKIVVHETCYVDTLPAAEKTEEGENSGEEEDEGMESSDWECDCCRRGVERRITKCVYCGKAGGEAALKVVETAADPAFWSQYGEFDGDKEASAVEMKFGHVLCINWDPRRLAAHTAKESTCKRVEQPLQKYESEKETSTDNADCEAEKKEEVVDEDLKEGIPDVGEILMRELPPSECCFCHSTGGVQLRTAGIPQFHAYCDRHRECTEDIGDLLAKLITRPIRLLVGRDDMRRFGTVAKHMPSYTSAAAVIRDLASLVVGYCHKGLRTSKVEPADYNVKHLQVLQFFLSHVPQLEKVYALPPTPAQDIVNDKKLFRRLEKAFNPPRYSTKYPGPFSQQYTCDHWRCTKRRSNIRERERYLPVAGNTTKKKRKAISIVQDGVRKEITLPKGLPSITDDIICGVCRTPVDARGLIASRKEAKRLDFEKKESKFVQNGCYINPIGAKGYCGYSHGTASTSSSRKPSKPMDSWKPNGTPVNTKPETNDVAKATSGAEKTPELTLTAASGARSPKSVAKPLVTPAVQALFNEAMRVVRPFDSYALTKLETAHDMLLHRSGPGVAVLRMLTQEYTRFVFIKHTRAVEKARNEKRKRAEHEAQEHREKERKRMNLEAERALKKQMLAMRNKQRQHLKATPSK</sequence>
<feature type="transmembrane region" description="Helical" evidence="7">
    <location>
        <begin position="201"/>
        <end position="222"/>
    </location>
</feature>
<dbReference type="Pfam" id="PF03348">
    <property type="entry name" value="Serinc"/>
    <property type="match status" value="1"/>
</dbReference>
<dbReference type="HOGENOM" id="CLU_284341_0_0_1"/>
<dbReference type="VEuPathDB" id="FungiDB:KRP22_3225"/>
<feature type="region of interest" description="Disordered" evidence="6">
    <location>
        <begin position="1042"/>
        <end position="1064"/>
    </location>
</feature>
<dbReference type="PANTHER" id="PTHR10383:SF9">
    <property type="entry name" value="SERINE INCORPORATOR, ISOFORM F"/>
    <property type="match status" value="1"/>
</dbReference>
<name>H3HCT0_PHYRM</name>
<protein>
    <recommendedName>
        <fullName evidence="10">Zinc finger PHD-type domain-containing protein</fullName>
    </recommendedName>
</protein>
<comment type="similarity">
    <text evidence="2">Belongs to the TDE1 family.</text>
</comment>
<evidence type="ECO:0000256" key="1">
    <source>
        <dbReference type="ARBA" id="ARBA00004141"/>
    </source>
</evidence>
<dbReference type="EnsemblProtists" id="Phyra95485">
    <property type="protein sequence ID" value="Phyra95485"/>
    <property type="gene ID" value="Phyra95485"/>
</dbReference>
<dbReference type="Proteomes" id="UP000005238">
    <property type="component" value="Unassembled WGS sequence"/>
</dbReference>
<dbReference type="VEuPathDB" id="FungiDB:KRP23_3538"/>
<feature type="transmembrane region" description="Helical" evidence="7">
    <location>
        <begin position="94"/>
        <end position="116"/>
    </location>
</feature>
<feature type="transmembrane region" description="Helical" evidence="7">
    <location>
        <begin position="170"/>
        <end position="195"/>
    </location>
</feature>
<dbReference type="eggNOG" id="KOG2592">
    <property type="taxonomic scope" value="Eukaryota"/>
</dbReference>
<evidence type="ECO:0000256" key="2">
    <source>
        <dbReference type="ARBA" id="ARBA00006665"/>
    </source>
</evidence>
<feature type="transmembrane region" description="Helical" evidence="7">
    <location>
        <begin position="64"/>
        <end position="82"/>
    </location>
</feature>
<dbReference type="InParanoid" id="H3HCT0"/>
<dbReference type="VEuPathDB" id="FungiDB:KRP22_3226"/>
<dbReference type="PANTHER" id="PTHR10383">
    <property type="entry name" value="SERINE INCORPORATOR"/>
    <property type="match status" value="1"/>
</dbReference>
<organism evidence="8 9">
    <name type="scientific">Phytophthora ramorum</name>
    <name type="common">Sudden oak death agent</name>
    <dbReference type="NCBI Taxonomy" id="164328"/>
    <lineage>
        <taxon>Eukaryota</taxon>
        <taxon>Sar</taxon>
        <taxon>Stramenopiles</taxon>
        <taxon>Oomycota</taxon>
        <taxon>Peronosporomycetes</taxon>
        <taxon>Peronosporales</taxon>
        <taxon>Peronosporaceae</taxon>
        <taxon>Phytophthora</taxon>
    </lineage>
</organism>
<feature type="region of interest" description="Disordered" evidence="6">
    <location>
        <begin position="910"/>
        <end position="954"/>
    </location>
</feature>
<feature type="region of interest" description="Disordered" evidence="6">
    <location>
        <begin position="355"/>
        <end position="374"/>
    </location>
</feature>
<reference evidence="9" key="1">
    <citation type="journal article" date="2006" name="Science">
        <title>Phytophthora genome sequences uncover evolutionary origins and mechanisms of pathogenesis.</title>
        <authorList>
            <person name="Tyler B.M."/>
            <person name="Tripathy S."/>
            <person name="Zhang X."/>
            <person name="Dehal P."/>
            <person name="Jiang R.H."/>
            <person name="Aerts A."/>
            <person name="Arredondo F.D."/>
            <person name="Baxter L."/>
            <person name="Bensasson D."/>
            <person name="Beynon J.L."/>
            <person name="Chapman J."/>
            <person name="Damasceno C.M."/>
            <person name="Dorrance A.E."/>
            <person name="Dou D."/>
            <person name="Dickerman A.W."/>
            <person name="Dubchak I.L."/>
            <person name="Garbelotto M."/>
            <person name="Gijzen M."/>
            <person name="Gordon S.G."/>
            <person name="Govers F."/>
            <person name="Grunwald N.J."/>
            <person name="Huang W."/>
            <person name="Ivors K.L."/>
            <person name="Jones R.W."/>
            <person name="Kamoun S."/>
            <person name="Krampis K."/>
            <person name="Lamour K.H."/>
            <person name="Lee M.K."/>
            <person name="McDonald W.H."/>
            <person name="Medina M."/>
            <person name="Meijer H.J."/>
            <person name="Nordberg E.K."/>
            <person name="Maclean D.J."/>
            <person name="Ospina-Giraldo M.D."/>
            <person name="Morris P.F."/>
            <person name="Phuntumart V."/>
            <person name="Putnam N.H."/>
            <person name="Rash S."/>
            <person name="Rose J.K."/>
            <person name="Sakihama Y."/>
            <person name="Salamov A.A."/>
            <person name="Savidor A."/>
            <person name="Scheuring C.F."/>
            <person name="Smith B.M."/>
            <person name="Sobral B.W."/>
            <person name="Terry A."/>
            <person name="Torto-Alalibo T.A."/>
            <person name="Win J."/>
            <person name="Xu Z."/>
            <person name="Zhang H."/>
            <person name="Grigoriev I.V."/>
            <person name="Rokhsar D.S."/>
            <person name="Boore J.L."/>
        </authorList>
    </citation>
    <scope>NUCLEOTIDE SEQUENCE [LARGE SCALE GENOMIC DNA]</scope>
    <source>
        <strain evidence="9">Pr102</strain>
    </source>
</reference>
<dbReference type="VEuPathDB" id="FungiDB:KRP23_3537"/>
<accession>H3HCT0</accession>
<dbReference type="GO" id="GO:0016020">
    <property type="term" value="C:membrane"/>
    <property type="evidence" value="ECO:0000318"/>
    <property type="project" value="GO_Central"/>
</dbReference>
<evidence type="ECO:0000313" key="9">
    <source>
        <dbReference type="Proteomes" id="UP000005238"/>
    </source>
</evidence>
<keyword evidence="5 7" id="KW-0472">Membrane</keyword>
<evidence type="ECO:0000313" key="8">
    <source>
        <dbReference type="EnsemblProtists" id="Phyra95485"/>
    </source>
</evidence>
<feature type="transmembrane region" description="Helical" evidence="7">
    <location>
        <begin position="229"/>
        <end position="249"/>
    </location>
</feature>
<keyword evidence="9" id="KW-1185">Reference proteome</keyword>
<evidence type="ECO:0000256" key="5">
    <source>
        <dbReference type="ARBA" id="ARBA00023136"/>
    </source>
</evidence>
<evidence type="ECO:0000256" key="6">
    <source>
        <dbReference type="SAM" id="MobiDB-lite"/>
    </source>
</evidence>
<reference evidence="8" key="2">
    <citation type="submission" date="2015-06" db="UniProtKB">
        <authorList>
            <consortium name="EnsemblProtists"/>
        </authorList>
    </citation>
    <scope>IDENTIFICATION</scope>
    <source>
        <strain evidence="8">Pr102</strain>
    </source>
</reference>
<evidence type="ECO:0008006" key="10">
    <source>
        <dbReference type="Google" id="ProtNLM"/>
    </source>
</evidence>